<protein>
    <submittedName>
        <fullName evidence="1">Uncharacterized protein</fullName>
    </submittedName>
</protein>
<sequence>MYPEKCLRKGCQTFRSVRKVIEPDFPCPRKRKADEMLDSGNVSPYGAVKNTGDTSHSGFAPSSLHNKAEGTLLYIPGRVTHEQIEKMQKFAMGYLGKTGGTAVDNVYRPLFAYVNMTAQDIEDHLRTDDGQKKLQRILMHSPQPPLQGFE</sequence>
<dbReference type="AlphaFoldDB" id="A0A2G9UIX3"/>
<accession>A0A2G9UIX3</accession>
<reference evidence="1 2" key="1">
    <citation type="submission" date="2015-09" db="EMBL/GenBank/DDBJ databases">
        <title>Draft genome of the parasitic nematode Teladorsagia circumcincta isolate WARC Sus (inbred).</title>
        <authorList>
            <person name="Mitreva M."/>
        </authorList>
    </citation>
    <scope>NUCLEOTIDE SEQUENCE [LARGE SCALE GENOMIC DNA]</scope>
    <source>
        <strain evidence="1 2">S</strain>
    </source>
</reference>
<gene>
    <name evidence="1" type="ORF">TELCIR_08729</name>
</gene>
<name>A0A2G9UIX3_TELCI</name>
<keyword evidence="2" id="KW-1185">Reference proteome</keyword>
<organism evidence="1 2">
    <name type="scientific">Teladorsagia circumcincta</name>
    <name type="common">Brown stomach worm</name>
    <name type="synonym">Ostertagia circumcincta</name>
    <dbReference type="NCBI Taxonomy" id="45464"/>
    <lineage>
        <taxon>Eukaryota</taxon>
        <taxon>Metazoa</taxon>
        <taxon>Ecdysozoa</taxon>
        <taxon>Nematoda</taxon>
        <taxon>Chromadorea</taxon>
        <taxon>Rhabditida</taxon>
        <taxon>Rhabditina</taxon>
        <taxon>Rhabditomorpha</taxon>
        <taxon>Strongyloidea</taxon>
        <taxon>Trichostrongylidae</taxon>
        <taxon>Teladorsagia</taxon>
    </lineage>
</organism>
<evidence type="ECO:0000313" key="1">
    <source>
        <dbReference type="EMBL" id="PIO69440.1"/>
    </source>
</evidence>
<proteinExistence type="predicted"/>
<dbReference type="Proteomes" id="UP000230423">
    <property type="component" value="Unassembled WGS sequence"/>
</dbReference>
<dbReference type="EMBL" id="KZ346652">
    <property type="protein sequence ID" value="PIO69440.1"/>
    <property type="molecule type" value="Genomic_DNA"/>
</dbReference>
<evidence type="ECO:0000313" key="2">
    <source>
        <dbReference type="Proteomes" id="UP000230423"/>
    </source>
</evidence>
<dbReference type="OrthoDB" id="5832385at2759"/>